<feature type="compositionally biased region" description="Polar residues" evidence="3">
    <location>
        <begin position="729"/>
        <end position="745"/>
    </location>
</feature>
<feature type="domain" description="C2" evidence="4">
    <location>
        <begin position="944"/>
        <end position="1062"/>
    </location>
</feature>
<evidence type="ECO:0000256" key="1">
    <source>
        <dbReference type="ARBA" id="ARBA00023018"/>
    </source>
</evidence>
<proteinExistence type="predicted"/>
<feature type="compositionally biased region" description="Polar residues" evidence="3">
    <location>
        <begin position="288"/>
        <end position="299"/>
    </location>
</feature>
<feature type="region of interest" description="Disordered" evidence="3">
    <location>
        <begin position="727"/>
        <end position="904"/>
    </location>
</feature>
<feature type="compositionally biased region" description="Basic and acidic residues" evidence="3">
    <location>
        <begin position="132"/>
        <end position="147"/>
    </location>
</feature>
<name>A0ABM3ETY4_SALSA</name>
<feature type="compositionally biased region" description="Polar residues" evidence="3">
    <location>
        <begin position="827"/>
        <end position="840"/>
    </location>
</feature>
<feature type="region of interest" description="Disordered" evidence="3">
    <location>
        <begin position="493"/>
        <end position="526"/>
    </location>
</feature>
<dbReference type="Pfam" id="PF00168">
    <property type="entry name" value="C2"/>
    <property type="match status" value="2"/>
</dbReference>
<dbReference type="CDD" id="cd04031">
    <property type="entry name" value="C2A_RIM1alpha"/>
    <property type="match status" value="1"/>
</dbReference>
<feature type="compositionally biased region" description="Basic and acidic residues" evidence="3">
    <location>
        <begin position="81"/>
        <end position="103"/>
    </location>
</feature>
<dbReference type="Gene3D" id="2.30.42.10">
    <property type="match status" value="1"/>
</dbReference>
<dbReference type="SUPFAM" id="SSF49562">
    <property type="entry name" value="C2 domain (Calcium/lipid-binding domain, CaLB)"/>
    <property type="match status" value="2"/>
</dbReference>
<accession>A0ABM3ETY4</accession>
<feature type="domain" description="C2" evidence="4">
    <location>
        <begin position="536"/>
        <end position="659"/>
    </location>
</feature>
<organism evidence="6 7">
    <name type="scientific">Salmo salar</name>
    <name type="common">Atlantic salmon</name>
    <dbReference type="NCBI Taxonomy" id="8030"/>
    <lineage>
        <taxon>Eukaryota</taxon>
        <taxon>Metazoa</taxon>
        <taxon>Chordata</taxon>
        <taxon>Craniata</taxon>
        <taxon>Vertebrata</taxon>
        <taxon>Euteleostomi</taxon>
        <taxon>Actinopterygii</taxon>
        <taxon>Neopterygii</taxon>
        <taxon>Teleostei</taxon>
        <taxon>Protacanthopterygii</taxon>
        <taxon>Salmoniformes</taxon>
        <taxon>Salmonidae</taxon>
        <taxon>Salmoninae</taxon>
        <taxon>Salmo</taxon>
    </lineage>
</organism>
<evidence type="ECO:0000256" key="3">
    <source>
        <dbReference type="SAM" id="MobiDB-lite"/>
    </source>
</evidence>
<dbReference type="Gene3D" id="2.60.40.150">
    <property type="entry name" value="C2 domain"/>
    <property type="match status" value="2"/>
</dbReference>
<feature type="region of interest" description="Disordered" evidence="3">
    <location>
        <begin position="667"/>
        <end position="708"/>
    </location>
</feature>
<evidence type="ECO:0000313" key="6">
    <source>
        <dbReference type="Proteomes" id="UP001652741"/>
    </source>
</evidence>
<comment type="subcellular location">
    <subcellularLocation>
        <location evidence="2">Synapse</location>
    </subcellularLocation>
</comment>
<dbReference type="Proteomes" id="UP001652741">
    <property type="component" value="Chromosome ssa05"/>
</dbReference>
<feature type="compositionally biased region" description="Basic and acidic residues" evidence="3">
    <location>
        <begin position="813"/>
        <end position="824"/>
    </location>
</feature>
<dbReference type="Pfam" id="PF00595">
    <property type="entry name" value="PDZ"/>
    <property type="match status" value="1"/>
</dbReference>
<dbReference type="InterPro" id="IPR039032">
    <property type="entry name" value="Rim-like"/>
</dbReference>
<dbReference type="RefSeq" id="XP_045574519.1">
    <property type="nucleotide sequence ID" value="XM_045718563.1"/>
</dbReference>
<reference evidence="7" key="1">
    <citation type="submission" date="2025-08" db="UniProtKB">
        <authorList>
            <consortium name="RefSeq"/>
        </authorList>
    </citation>
    <scope>IDENTIFICATION</scope>
</reference>
<dbReference type="SUPFAM" id="SSF50156">
    <property type="entry name" value="PDZ domain-like"/>
    <property type="match status" value="1"/>
</dbReference>
<dbReference type="PROSITE" id="PS50106">
    <property type="entry name" value="PDZ"/>
    <property type="match status" value="1"/>
</dbReference>
<evidence type="ECO:0000259" key="5">
    <source>
        <dbReference type="PROSITE" id="PS50106"/>
    </source>
</evidence>
<keyword evidence="6" id="KW-1185">Reference proteome</keyword>
<dbReference type="InterPro" id="IPR035892">
    <property type="entry name" value="C2_domain_sf"/>
</dbReference>
<dbReference type="SMART" id="SM00239">
    <property type="entry name" value="C2"/>
    <property type="match status" value="2"/>
</dbReference>
<dbReference type="PANTHER" id="PTHR12157:SF15">
    <property type="entry name" value="REGULATING SYNAPTIC MEMBRANE EXOCYTOSIS PROTEIN 2"/>
    <property type="match status" value="1"/>
</dbReference>
<evidence type="ECO:0000259" key="4">
    <source>
        <dbReference type="PROSITE" id="PS50004"/>
    </source>
</evidence>
<dbReference type="GeneID" id="106605391"/>
<dbReference type="CDD" id="cd04028">
    <property type="entry name" value="C2B_RIM1alpha"/>
    <property type="match status" value="1"/>
</dbReference>
<feature type="compositionally biased region" description="Basic and acidic residues" evidence="3">
    <location>
        <begin position="786"/>
        <end position="800"/>
    </location>
</feature>
<feature type="region of interest" description="Disordered" evidence="3">
    <location>
        <begin position="39"/>
        <end position="341"/>
    </location>
</feature>
<dbReference type="CDD" id="cd06714">
    <property type="entry name" value="PDZ_RIM-like"/>
    <property type="match status" value="1"/>
</dbReference>
<protein>
    <submittedName>
        <fullName evidence="7">Regulating synaptic membrane exocytosis protein 2 isoform X13</fullName>
    </submittedName>
</protein>
<keyword evidence="1" id="KW-0770">Synapse</keyword>
<dbReference type="InterPro" id="IPR001478">
    <property type="entry name" value="PDZ"/>
</dbReference>
<feature type="compositionally biased region" description="Basic residues" evidence="3">
    <location>
        <begin position="858"/>
        <end position="868"/>
    </location>
</feature>
<feature type="compositionally biased region" description="Polar residues" evidence="3">
    <location>
        <begin position="215"/>
        <end position="225"/>
    </location>
</feature>
<dbReference type="InterPro" id="IPR036034">
    <property type="entry name" value="PDZ_sf"/>
</dbReference>
<dbReference type="PANTHER" id="PTHR12157">
    <property type="entry name" value="REGULATING SYNAPTIC MEMBRANE EXOCYTOSIS PROTEIN"/>
    <property type="match status" value="1"/>
</dbReference>
<sequence>MQFDTLRQFCSSVLSHFNEAFTPPQNILQTELFEQALSNIGKRSPSASRDTNQKYDQREERGQYAPGDGTMPRSPSDYGDGDPRRGAPRRYQDAEAARGEYRGGRGRWRSQEDYPLDQDGPYPLDGQPSEYELQRQRQEEYQTRYRSDPNLARYPVKPQPYEEQMRMHAEVGRARHERRHSDVSLAYTEQDEPQGPIRLSRQHLTERRPPMVGQRSYSMDRNSPTPGGHHRTSNHSPPTPHRSPVLGDRSGDMRRGPGEPIGFRGHDYLDPSSAVRKTKREKMDTMLRNDSLSSDQSESIRPPPPKPHKTKKGGKMRQVSLSSSEEELATTPEYTSCEDVEIESESVSEKGDLDGHWLDHASWHSSDASPMSLHPVTWQPSKDGERLIGRILLNKRMKDGSVPRDSGALLGLKVVGGKMTESGRLCAFITKVRKGSLADTVGHLRPGDQVLEWNGRFLQGATFKEVYNIILESKPEPQVELVVSRPIGDIPRIPDSTHAQLESSSSSFESQKMDRPSISVTSPMSPGMLRDAPQYLSGQLSVKLWYDKVGHQLIVTILGAKDLPSREDGRPRNPYVKIYFLPDRSDKSKRRTKTVKKSLEPKWNQTFMYSPVHRREFRERMLEITLWDQARVREEESEFLGEILIELETALLDDEPHWYKLQTHDVSSMPLPRASPNPQRRQLHGESPTRRLPIQRSQRISDSEISDYDCEDGVGVVSDYRQNGRDLHSSTLSVPEQAMSSNHCSRSADMNRARSRSPSVPPPQSRSLDPGYDIDPASSQYSSSSRVDRRSVSDDHHSPDSHFLTLPRSRRCQPSDDHQKEPRANPRSGSAQTSPTSTPMSDRRGGRQLPQLPPTGTKGRKAGGKKLRSTVQRSTETGLAVEMRSRMTRQASRESTDGSMNSYSSEGNLIFPGVRLSSDAQFSDFLDGLGPAQLVGRQTLATPPMGDIQIGIVDKKGALEVEVIRARGLVGKPGSKALPAPYVKVYLLENGACIAKKKTKVARKTLDPLYQQQLPFEEAPGGKVLQIIVWGDYGRMDHKSFMGAVQILLDELDLSNMVIGWFKLFPPSSLVDPTLAPLTRRASQTSLDSRS</sequence>
<gene>
    <name evidence="7" type="primary">LOC106605391</name>
</gene>
<evidence type="ECO:0000256" key="2">
    <source>
        <dbReference type="ARBA" id="ARBA00034103"/>
    </source>
</evidence>
<dbReference type="SMART" id="SM00228">
    <property type="entry name" value="PDZ"/>
    <property type="match status" value="1"/>
</dbReference>
<feature type="compositionally biased region" description="Basic and acidic residues" evidence="3">
    <location>
        <begin position="51"/>
        <end position="62"/>
    </location>
</feature>
<dbReference type="PROSITE" id="PS50004">
    <property type="entry name" value="C2"/>
    <property type="match status" value="2"/>
</dbReference>
<feature type="domain" description="PDZ" evidence="5">
    <location>
        <begin position="390"/>
        <end position="485"/>
    </location>
</feature>
<evidence type="ECO:0000313" key="7">
    <source>
        <dbReference type="RefSeq" id="XP_045574519.1"/>
    </source>
</evidence>
<dbReference type="InterPro" id="IPR000008">
    <property type="entry name" value="C2_dom"/>
</dbReference>
<feature type="compositionally biased region" description="Basic residues" evidence="3">
    <location>
        <begin position="306"/>
        <end position="315"/>
    </location>
</feature>
<feature type="compositionally biased region" description="Basic and acidic residues" evidence="3">
    <location>
        <begin position="163"/>
        <end position="182"/>
    </location>
</feature>